<dbReference type="Proteomes" id="UP001295423">
    <property type="component" value="Unassembled WGS sequence"/>
</dbReference>
<evidence type="ECO:0000256" key="1">
    <source>
        <dbReference type="SAM" id="MobiDB-lite"/>
    </source>
</evidence>
<gene>
    <name evidence="2" type="ORF">CYCCA115_LOCUS15995</name>
</gene>
<reference evidence="2" key="1">
    <citation type="submission" date="2023-08" db="EMBL/GenBank/DDBJ databases">
        <authorList>
            <person name="Audoor S."/>
            <person name="Bilcke G."/>
        </authorList>
    </citation>
    <scope>NUCLEOTIDE SEQUENCE</scope>
</reference>
<dbReference type="EMBL" id="CAKOGP040001903">
    <property type="protein sequence ID" value="CAJ1955942.1"/>
    <property type="molecule type" value="Genomic_DNA"/>
</dbReference>
<proteinExistence type="predicted"/>
<feature type="compositionally biased region" description="Polar residues" evidence="1">
    <location>
        <begin position="45"/>
        <end position="56"/>
    </location>
</feature>
<sequence>MGKFTLSDDGSDDSQGEHEGNQWDDGDIVMQDVSDENDENDDVGVTNQSHSQSSSFWGRALTITSRDQEEETHHHNQDQDYNESLSEERGSSTMGPSYSYQIVGRAENGDLVPFHYHVYSSNDPNHHDNGIRGGQSIFSSCGWMLISLIAVLAHICYWYGPSVPPPLGANAHDTTSSWGEFLSQEAVVVWELLTKWTAIAKYVGYWCFEAMSRESFNFFPSILFFQHANNPATTTSIITTSDTTIPILDCHAPWHWDTNRLNHQVIGQDLAIDKLRKIFDTEWNHHDQDQSHDLTSRQEGEEEPPSQPHRRKSALVQQGPLIFYVVGGPAVGKRHLARSLVRQFHGKDCYSEMNDISPVLLELNSNDEEGQIGNIGWALEPDHHSSPSSSPQYQAVLNHAIDHPNGSIVLWPLDKTEDPSHSTKKSQVVSFLAELLEKTPPGTFDKTIIIMTSESGTPTIHKALRKYGGRKDVLPQLELESFLRQEIIKAYDEVGHSMVVDGVNLFTKVHILAMLPLDRDAMRIILLKRLEEFVMGDRSSHTGDGGSIGGSNKNNKFHVPQDAMEYMLDHGLDWKQWIHAKTDQLMLEICPDGARAVDPLLVRIVSSCSRASRSIVQEEEEQKQELIMLPIGTTATSRAKTTTLLLLDKDMGKFEMITCPTDSDTLDDCNIDCQFVL</sequence>
<accession>A0AAD2FYT6</accession>
<name>A0AAD2FYT6_9STRA</name>
<protein>
    <submittedName>
        <fullName evidence="2">Uncharacterized protein</fullName>
    </submittedName>
</protein>
<feature type="region of interest" description="Disordered" evidence="1">
    <location>
        <begin position="286"/>
        <end position="313"/>
    </location>
</feature>
<evidence type="ECO:0000313" key="2">
    <source>
        <dbReference type="EMBL" id="CAJ1955942.1"/>
    </source>
</evidence>
<feature type="compositionally biased region" description="Basic and acidic residues" evidence="1">
    <location>
        <begin position="286"/>
        <end position="299"/>
    </location>
</feature>
<comment type="caution">
    <text evidence="2">The sequence shown here is derived from an EMBL/GenBank/DDBJ whole genome shotgun (WGS) entry which is preliminary data.</text>
</comment>
<dbReference type="Gene3D" id="3.40.50.300">
    <property type="entry name" value="P-loop containing nucleotide triphosphate hydrolases"/>
    <property type="match status" value="1"/>
</dbReference>
<feature type="compositionally biased region" description="Acidic residues" evidence="1">
    <location>
        <begin position="22"/>
        <end position="42"/>
    </location>
</feature>
<organism evidence="2 3">
    <name type="scientific">Cylindrotheca closterium</name>
    <dbReference type="NCBI Taxonomy" id="2856"/>
    <lineage>
        <taxon>Eukaryota</taxon>
        <taxon>Sar</taxon>
        <taxon>Stramenopiles</taxon>
        <taxon>Ochrophyta</taxon>
        <taxon>Bacillariophyta</taxon>
        <taxon>Bacillariophyceae</taxon>
        <taxon>Bacillariophycidae</taxon>
        <taxon>Bacillariales</taxon>
        <taxon>Bacillariaceae</taxon>
        <taxon>Cylindrotheca</taxon>
    </lineage>
</organism>
<dbReference type="SUPFAM" id="SSF52540">
    <property type="entry name" value="P-loop containing nucleoside triphosphate hydrolases"/>
    <property type="match status" value="1"/>
</dbReference>
<feature type="region of interest" description="Disordered" evidence="1">
    <location>
        <begin position="1"/>
        <end position="98"/>
    </location>
</feature>
<keyword evidence="3" id="KW-1185">Reference proteome</keyword>
<dbReference type="InterPro" id="IPR027417">
    <property type="entry name" value="P-loop_NTPase"/>
</dbReference>
<dbReference type="AlphaFoldDB" id="A0AAD2FYT6"/>
<evidence type="ECO:0000313" key="3">
    <source>
        <dbReference type="Proteomes" id="UP001295423"/>
    </source>
</evidence>